<sequence>MKRPGIIFRPPSNDDNHGDGIHGDCAYVVSRYDDISDSDLLALEAAVNSNNHIGLNHHSCRSNKGTLKRSPYASPPSQLISLPAEIILEILRALPSDDKLRKVNVTPENRATLHRLPTRRTLVALSLTCRALRQLSQIQVFSEIYLTNGKPTALLLRSLIEEPHFCAYVRRLYLGFAVDHVHESRVGLRAIYRTIDVNKIPRLHRDVLEKCGIKDQWTEKDSGVAVVDSFKTFVGLILSLTTRLECLTMGFNELDTPCVEAYELSYEVLPNLRSLEVHGNVRRPGSTYTCTRIAPFPLPCLLTLPTIKKFTSYSDSSNWWRLKYLTSAAPIVLEELSLYREFKIGSDLSYLLKQCPSLKKLGIVLDYPRRGSSNSSLPHADINSISTVIPKACQNLNTLILRAKGNRLLFSEDEPDDRWLSNMTKLVNLRTEVSCLFKNPTDMAIAVLSDHLPPNLVDLALYDMWYGDSRYHATNPQSVWALGDSELLPLDKVNSITEPFAEMLLRLCSSRLAGNFPSLRKVAVQSPIFEIDTGFASNDLTKAFEAAGVRFEIIPFAQFMPASGSPAEGTQSRDMAAMDELDEIGANLSGSPSIPDCKILVRRARNVEPMLLSYIVAQVAA</sequence>
<dbReference type="InterPro" id="IPR032675">
    <property type="entry name" value="LRR_dom_sf"/>
</dbReference>
<evidence type="ECO:0000256" key="1">
    <source>
        <dbReference type="SAM" id="MobiDB-lite"/>
    </source>
</evidence>
<dbReference type="SUPFAM" id="SSF52047">
    <property type="entry name" value="RNI-like"/>
    <property type="match status" value="1"/>
</dbReference>
<name>A0AAD9Y202_COLKA</name>
<keyword evidence="3" id="KW-1185">Reference proteome</keyword>
<accession>A0AAD9Y202</accession>
<dbReference type="Gene3D" id="3.80.10.10">
    <property type="entry name" value="Ribonuclease Inhibitor"/>
    <property type="match status" value="1"/>
</dbReference>
<organism evidence="2 3">
    <name type="scientific">Colletotrichum kahawae</name>
    <name type="common">Coffee berry disease fungus</name>
    <dbReference type="NCBI Taxonomy" id="34407"/>
    <lineage>
        <taxon>Eukaryota</taxon>
        <taxon>Fungi</taxon>
        <taxon>Dikarya</taxon>
        <taxon>Ascomycota</taxon>
        <taxon>Pezizomycotina</taxon>
        <taxon>Sordariomycetes</taxon>
        <taxon>Hypocreomycetidae</taxon>
        <taxon>Glomerellales</taxon>
        <taxon>Glomerellaceae</taxon>
        <taxon>Colletotrichum</taxon>
        <taxon>Colletotrichum gloeosporioides species complex</taxon>
    </lineage>
</organism>
<dbReference type="EMBL" id="VYYT01000467">
    <property type="protein sequence ID" value="KAK2734392.1"/>
    <property type="molecule type" value="Genomic_DNA"/>
</dbReference>
<reference evidence="2" key="1">
    <citation type="submission" date="2023-02" db="EMBL/GenBank/DDBJ databases">
        <title>Colletotrichum kahawae CIFC_Que2 genome sequencing and assembly.</title>
        <authorList>
            <person name="Baroncelli R."/>
        </authorList>
    </citation>
    <scope>NUCLEOTIDE SEQUENCE</scope>
    <source>
        <strain evidence="2">CIFC_Que2</strain>
    </source>
</reference>
<protein>
    <recommendedName>
        <fullName evidence="4">F-box domain-containing protein</fullName>
    </recommendedName>
</protein>
<feature type="region of interest" description="Disordered" evidence="1">
    <location>
        <begin position="1"/>
        <end position="20"/>
    </location>
</feature>
<evidence type="ECO:0000313" key="2">
    <source>
        <dbReference type="EMBL" id="KAK2734392.1"/>
    </source>
</evidence>
<dbReference type="AlphaFoldDB" id="A0AAD9Y202"/>
<evidence type="ECO:0008006" key="4">
    <source>
        <dbReference type="Google" id="ProtNLM"/>
    </source>
</evidence>
<proteinExistence type="predicted"/>
<comment type="caution">
    <text evidence="2">The sequence shown here is derived from an EMBL/GenBank/DDBJ whole genome shotgun (WGS) entry which is preliminary data.</text>
</comment>
<evidence type="ECO:0000313" key="3">
    <source>
        <dbReference type="Proteomes" id="UP001281614"/>
    </source>
</evidence>
<gene>
    <name evidence="2" type="ORF">CKAH01_08065</name>
</gene>
<dbReference type="Proteomes" id="UP001281614">
    <property type="component" value="Unassembled WGS sequence"/>
</dbReference>